<feature type="coiled-coil region" evidence="1">
    <location>
        <begin position="10"/>
        <end position="51"/>
    </location>
</feature>
<sequence>MGNMSPQEAAAAAAQAVAEADAAIAKAEEANREAEAAEADAEAAMKTLQGRSIPRMINELTFLTVRPFFFFLGRGLDVEERIQWGTMRCEETAEACLPALVGNLGGYNKFWYRVSKDF</sequence>
<keyword evidence="1" id="KW-0175">Coiled coil</keyword>
<keyword evidence="3" id="KW-1185">Reference proteome</keyword>
<name>A0A9Q1RC67_9SOLA</name>
<evidence type="ECO:0000313" key="2">
    <source>
        <dbReference type="EMBL" id="KAJ8548150.1"/>
    </source>
</evidence>
<protein>
    <submittedName>
        <fullName evidence="2">Uncharacterized protein</fullName>
    </submittedName>
</protein>
<accession>A0A9Q1RC67</accession>
<organism evidence="2 3">
    <name type="scientific">Anisodus acutangulus</name>
    <dbReference type="NCBI Taxonomy" id="402998"/>
    <lineage>
        <taxon>Eukaryota</taxon>
        <taxon>Viridiplantae</taxon>
        <taxon>Streptophyta</taxon>
        <taxon>Embryophyta</taxon>
        <taxon>Tracheophyta</taxon>
        <taxon>Spermatophyta</taxon>
        <taxon>Magnoliopsida</taxon>
        <taxon>eudicotyledons</taxon>
        <taxon>Gunneridae</taxon>
        <taxon>Pentapetalae</taxon>
        <taxon>asterids</taxon>
        <taxon>lamiids</taxon>
        <taxon>Solanales</taxon>
        <taxon>Solanaceae</taxon>
        <taxon>Solanoideae</taxon>
        <taxon>Hyoscyameae</taxon>
        <taxon>Anisodus</taxon>
    </lineage>
</organism>
<proteinExistence type="predicted"/>
<evidence type="ECO:0000313" key="3">
    <source>
        <dbReference type="Proteomes" id="UP001152561"/>
    </source>
</evidence>
<dbReference type="Proteomes" id="UP001152561">
    <property type="component" value="Unassembled WGS sequence"/>
</dbReference>
<dbReference type="AlphaFoldDB" id="A0A9Q1RC67"/>
<reference evidence="3" key="1">
    <citation type="journal article" date="2023" name="Proc. Natl. Acad. Sci. U.S.A.">
        <title>Genomic and structural basis for evolution of tropane alkaloid biosynthesis.</title>
        <authorList>
            <person name="Wanga Y.-J."/>
            <person name="Taina T."/>
            <person name="Yua J.-Y."/>
            <person name="Lia J."/>
            <person name="Xua B."/>
            <person name="Chenc J."/>
            <person name="D'Auriad J.C."/>
            <person name="Huanga J.-P."/>
            <person name="Huanga S.-X."/>
        </authorList>
    </citation>
    <scope>NUCLEOTIDE SEQUENCE [LARGE SCALE GENOMIC DNA]</scope>
    <source>
        <strain evidence="3">cv. KIB-2019</strain>
    </source>
</reference>
<comment type="caution">
    <text evidence="2">The sequence shown here is derived from an EMBL/GenBank/DDBJ whole genome shotgun (WGS) entry which is preliminary data.</text>
</comment>
<dbReference type="EMBL" id="JAJAGQ010000012">
    <property type="protein sequence ID" value="KAJ8548150.1"/>
    <property type="molecule type" value="Genomic_DNA"/>
</dbReference>
<gene>
    <name evidence="2" type="ORF">K7X08_021386</name>
</gene>
<evidence type="ECO:0000256" key="1">
    <source>
        <dbReference type="SAM" id="Coils"/>
    </source>
</evidence>